<reference evidence="1" key="1">
    <citation type="submission" date="2021-06" db="EMBL/GenBank/DDBJ databases">
        <authorList>
            <person name="Kallberg Y."/>
            <person name="Tangrot J."/>
            <person name="Rosling A."/>
        </authorList>
    </citation>
    <scope>NUCLEOTIDE SEQUENCE</scope>
    <source>
        <strain evidence="1">CL356</strain>
    </source>
</reference>
<evidence type="ECO:0000313" key="2">
    <source>
        <dbReference type="Proteomes" id="UP000789525"/>
    </source>
</evidence>
<keyword evidence="2" id="KW-1185">Reference proteome</keyword>
<proteinExistence type="predicted"/>
<gene>
    <name evidence="1" type="ORF">ACOLOM_LOCUS6325</name>
</gene>
<sequence length="727" mass="83720">MLKFFVYKVSLIIPRRTVVISNNWFFQPARSQECIRPRALFLLSTFECYPPLLPTFSIKRSVHKKVFGGVPHYNYTTDSKSDINNSAETIQENQLGVAKHVDKGNLPRKLYENFRESIKGGDANVVTCSYQQLHNSEERVHLTLEDYGEAISILQRSTFDGTLDLLYRMMEDMRRLGLQPGHREYHALIYACGLHGRPSDSWRILDMMRDDGITHSDLTYNTLIEVFKRTLDLESALQAHRRMQTNGVNPNSTIYNSLIDLCCKKGDTENAGKLYREMIEVDVSPDVTTFDILLNGYNDSGNIEKVKEFRQEIMNSKGIKLYDDESTDMKNILNLLLEVDLKHGNMEGVMESFRRMLDGGMKPNSTIQSAIIRGLVKSGNIDKAVELFQHLPIRESSTEQNFRTLKNFFHEFRDELILARGFLQELIGRNLTIGDNVYNALISIHIEKLDIDGAIETYNVLINQGGTINVITFTNLTKTMILSGRENDAIQFYYEVKQTGVELDVQGYTTLIDSFVKMRRIAEAQRLFSDMLRSKVKPNVKTYTVLITGLGQQYDYEGVKNIHSIVKMDLNVDMDVGIYNALMDAYNRCGHVLQVLAIWDFLIASEQSINDSTVSIVLDSCGYGREIRRLVRIWNDLRAKKFPLTLNNYNSLIEALARNQLFEEAKYILFNELISEGFTPEVKTIRPLLNFLHDIPGKSRDEYQVIEWVRTRYPRLAKEMKFTNYKK</sequence>
<organism evidence="1 2">
    <name type="scientific">Acaulospora colombiana</name>
    <dbReference type="NCBI Taxonomy" id="27376"/>
    <lineage>
        <taxon>Eukaryota</taxon>
        <taxon>Fungi</taxon>
        <taxon>Fungi incertae sedis</taxon>
        <taxon>Mucoromycota</taxon>
        <taxon>Glomeromycotina</taxon>
        <taxon>Glomeromycetes</taxon>
        <taxon>Diversisporales</taxon>
        <taxon>Acaulosporaceae</taxon>
        <taxon>Acaulospora</taxon>
    </lineage>
</organism>
<protein>
    <submittedName>
        <fullName evidence="1">2796_t:CDS:1</fullName>
    </submittedName>
</protein>
<dbReference type="Proteomes" id="UP000789525">
    <property type="component" value="Unassembled WGS sequence"/>
</dbReference>
<accession>A0ACA9MQ56</accession>
<name>A0ACA9MQ56_9GLOM</name>
<dbReference type="EMBL" id="CAJVPT010012868">
    <property type="protein sequence ID" value="CAG8591109.1"/>
    <property type="molecule type" value="Genomic_DNA"/>
</dbReference>
<evidence type="ECO:0000313" key="1">
    <source>
        <dbReference type="EMBL" id="CAG8591109.1"/>
    </source>
</evidence>
<comment type="caution">
    <text evidence="1">The sequence shown here is derived from an EMBL/GenBank/DDBJ whole genome shotgun (WGS) entry which is preliminary data.</text>
</comment>